<feature type="region of interest" description="Disordered" evidence="1">
    <location>
        <begin position="281"/>
        <end position="330"/>
    </location>
</feature>
<evidence type="ECO:0000313" key="3">
    <source>
        <dbReference type="Proteomes" id="UP001177140"/>
    </source>
</evidence>
<protein>
    <submittedName>
        <fullName evidence="2">Uncharacterized protein</fullName>
    </submittedName>
</protein>
<dbReference type="PANTHER" id="PTHR33673:SF3">
    <property type="entry name" value="SUPPRESSOR SRP40-LIKE PROTEIN"/>
    <property type="match status" value="1"/>
</dbReference>
<dbReference type="AlphaFoldDB" id="A0AA41V8M6"/>
<feature type="region of interest" description="Disordered" evidence="1">
    <location>
        <begin position="1"/>
        <end position="120"/>
    </location>
</feature>
<gene>
    <name evidence="2" type="ORF">MKW94_026430</name>
</gene>
<feature type="compositionally biased region" description="Low complexity" evidence="1">
    <location>
        <begin position="312"/>
        <end position="329"/>
    </location>
</feature>
<organism evidence="2 3">
    <name type="scientific">Papaver nudicaule</name>
    <name type="common">Iceland poppy</name>
    <dbReference type="NCBI Taxonomy" id="74823"/>
    <lineage>
        <taxon>Eukaryota</taxon>
        <taxon>Viridiplantae</taxon>
        <taxon>Streptophyta</taxon>
        <taxon>Embryophyta</taxon>
        <taxon>Tracheophyta</taxon>
        <taxon>Spermatophyta</taxon>
        <taxon>Magnoliopsida</taxon>
        <taxon>Ranunculales</taxon>
        <taxon>Papaveraceae</taxon>
        <taxon>Papaveroideae</taxon>
        <taxon>Papaver</taxon>
    </lineage>
</organism>
<feature type="compositionally biased region" description="Polar residues" evidence="1">
    <location>
        <begin position="99"/>
        <end position="119"/>
    </location>
</feature>
<feature type="region of interest" description="Disordered" evidence="1">
    <location>
        <begin position="222"/>
        <end position="259"/>
    </location>
</feature>
<feature type="compositionally biased region" description="Polar residues" evidence="1">
    <location>
        <begin position="1"/>
        <end position="17"/>
    </location>
</feature>
<reference evidence="2" key="1">
    <citation type="submission" date="2022-03" db="EMBL/GenBank/DDBJ databases">
        <title>A functionally conserved STORR gene fusion in Papaver species that diverged 16.8 million years ago.</title>
        <authorList>
            <person name="Catania T."/>
        </authorList>
    </citation>
    <scope>NUCLEOTIDE SEQUENCE</scope>
    <source>
        <strain evidence="2">S-191538</strain>
    </source>
</reference>
<dbReference type="PANTHER" id="PTHR33673">
    <property type="entry name" value="SUPPRESSOR SRP40-LIKE PROTEIN"/>
    <property type="match status" value="1"/>
</dbReference>
<dbReference type="EMBL" id="JAJJMA010150631">
    <property type="protein sequence ID" value="MCL7034849.1"/>
    <property type="molecule type" value="Genomic_DNA"/>
</dbReference>
<feature type="compositionally biased region" description="Low complexity" evidence="1">
    <location>
        <begin position="24"/>
        <end position="56"/>
    </location>
</feature>
<sequence length="346" mass="37165">MNSDNLTSVTESDQQQNDSKKHTPTATPEESPSVTSTLSSASSSCSSSSSSLDSPVKGSKKHPIPISSANEDILEQHKSDLSNSNVDSFDHPELLIDVPSSTSNPTATISETSPNQSPPIQVMEREEVAPVPYRIPSTVFARSPSATPVEWSVQSNESLFSIHMGNNSFSADQIFLMGRSGELGMPGDCNNFLDLRKDPSNTNSPSLVSTPENKVGESLIAEDAASETINEVPRVSEDDQNTEKTPPVDSARHSSSISYRSDESGASVVSFAFPILTSAEGGRAPSTKVESEHPLHQVKEKSSEQQKEQEQVSHQTQPGTPTTPNATAPVDRSRWFSCFSCCSFCS</sequence>
<feature type="compositionally biased region" description="Basic and acidic residues" evidence="1">
    <location>
        <begin position="289"/>
        <end position="311"/>
    </location>
</feature>
<dbReference type="Proteomes" id="UP001177140">
    <property type="component" value="Unassembled WGS sequence"/>
</dbReference>
<accession>A0AA41V8M6</accession>
<name>A0AA41V8M6_PAPNU</name>
<comment type="caution">
    <text evidence="2">The sequence shown here is derived from an EMBL/GenBank/DDBJ whole genome shotgun (WGS) entry which is preliminary data.</text>
</comment>
<evidence type="ECO:0000313" key="2">
    <source>
        <dbReference type="EMBL" id="MCL7034849.1"/>
    </source>
</evidence>
<keyword evidence="3" id="KW-1185">Reference proteome</keyword>
<proteinExistence type="predicted"/>
<evidence type="ECO:0000256" key="1">
    <source>
        <dbReference type="SAM" id="MobiDB-lite"/>
    </source>
</evidence>